<reference evidence="2" key="1">
    <citation type="submission" date="2010-04" db="EMBL/GenBank/DDBJ databases">
        <title>Complete sequence of Thiomonas intermedia K12.</title>
        <authorList>
            <consortium name="US DOE Joint Genome Institute"/>
            <person name="Lucas S."/>
            <person name="Copeland A."/>
            <person name="Lapidus A."/>
            <person name="Cheng J.-F."/>
            <person name="Bruce D."/>
            <person name="Goodwin L."/>
            <person name="Pitluck S."/>
            <person name="Davenport K."/>
            <person name="Detter J.C."/>
            <person name="Han C."/>
            <person name="Tapia R."/>
            <person name="Land M."/>
            <person name="Hauser L."/>
            <person name="Kyrpides N."/>
            <person name="Ovchinnikova G."/>
            <person name="Kerfeld C.A."/>
            <person name="Cannon G.C."/>
            <person name="Heinhorst S."/>
            <person name="Woyke T."/>
        </authorList>
    </citation>
    <scope>NUCLEOTIDE SEQUENCE [LARGE SCALE GENOMIC DNA]</scope>
    <source>
        <strain evidence="2">K12</strain>
    </source>
</reference>
<dbReference type="InterPro" id="IPR043519">
    <property type="entry name" value="NT_sf"/>
</dbReference>
<protein>
    <recommendedName>
        <fullName evidence="1">Polymerase beta nucleotidyltransferase domain-containing protein</fullName>
    </recommendedName>
</protein>
<feature type="domain" description="Polymerase beta nucleotidyltransferase" evidence="1">
    <location>
        <begin position="111"/>
        <end position="155"/>
    </location>
</feature>
<dbReference type="BioCyc" id="TINT75379:TINT_RS09555-MONOMER"/>
<evidence type="ECO:0000259" key="1">
    <source>
        <dbReference type="Pfam" id="PF18765"/>
    </source>
</evidence>
<dbReference type="Gene3D" id="3.30.460.10">
    <property type="entry name" value="Beta Polymerase, domain 2"/>
    <property type="match status" value="1"/>
</dbReference>
<evidence type="ECO:0000313" key="2">
    <source>
        <dbReference type="EMBL" id="ADG31268.1"/>
    </source>
</evidence>
<dbReference type="HOGENOM" id="CLU_1425172_0_0_4"/>
<dbReference type="SUPFAM" id="SSF81301">
    <property type="entry name" value="Nucleotidyltransferase"/>
    <property type="match status" value="1"/>
</dbReference>
<dbReference type="Pfam" id="PF18765">
    <property type="entry name" value="Polbeta"/>
    <property type="match status" value="1"/>
</dbReference>
<organism evidence="2">
    <name type="scientific">Thiomonas intermedia (strain K12)</name>
    <name type="common">Thiobacillus intermedius</name>
    <dbReference type="NCBI Taxonomy" id="75379"/>
    <lineage>
        <taxon>Bacteria</taxon>
        <taxon>Pseudomonadati</taxon>
        <taxon>Pseudomonadota</taxon>
        <taxon>Betaproteobacteria</taxon>
        <taxon>Burkholderiales</taxon>
        <taxon>Thiomonas</taxon>
    </lineage>
</organism>
<dbReference type="eggNOG" id="COG1708">
    <property type="taxonomic scope" value="Bacteria"/>
</dbReference>
<dbReference type="SUPFAM" id="SSF46785">
    <property type="entry name" value="Winged helix' DNA-binding domain"/>
    <property type="match status" value="1"/>
</dbReference>
<dbReference type="KEGG" id="tin:Tint_1904"/>
<name>D5X2C2_THIK1</name>
<dbReference type="CDD" id="cd05403">
    <property type="entry name" value="NT_KNTase_like"/>
    <property type="match status" value="1"/>
</dbReference>
<accession>D5X2C2</accession>
<gene>
    <name evidence="2" type="ordered locus">Tint_1904</name>
</gene>
<dbReference type="InterPro" id="IPR041633">
    <property type="entry name" value="Polbeta"/>
</dbReference>
<proteinExistence type="predicted"/>
<sequence>MQPSSVQSFLRFPLTHLLASGGHVRVLRALLTHGGAQSAAQLASDCAMTARGVRNTLDALVAQGAVKVLGPASSRLFVPALNQPLVSALAQLFEAERQHWRQLQDQLHDGLAAEQLVRSAWLYGSVARATDGPRSDMDVALVLDEDSLDASRQVRDAVQGLGERLGVPISPVVLTPSELAKLSPSDPWWAEVSRDAKVLKGVSPAKEAARCAKAAQPA</sequence>
<dbReference type="InterPro" id="IPR036390">
    <property type="entry name" value="WH_DNA-bd_sf"/>
</dbReference>
<dbReference type="AlphaFoldDB" id="D5X2C2"/>
<dbReference type="EMBL" id="CP002021">
    <property type="protein sequence ID" value="ADG31268.1"/>
    <property type="molecule type" value="Genomic_DNA"/>
</dbReference>